<evidence type="ECO:0000313" key="2">
    <source>
        <dbReference type="Proteomes" id="UP000054538"/>
    </source>
</evidence>
<proteinExistence type="predicted"/>
<dbReference type="EMBL" id="KN825336">
    <property type="protein sequence ID" value="KIK91884.1"/>
    <property type="molecule type" value="Genomic_DNA"/>
</dbReference>
<dbReference type="Proteomes" id="UP000054538">
    <property type="component" value="Unassembled WGS sequence"/>
</dbReference>
<organism evidence="1 2">
    <name type="scientific">Paxillus rubicundulus Ve08.2h10</name>
    <dbReference type="NCBI Taxonomy" id="930991"/>
    <lineage>
        <taxon>Eukaryota</taxon>
        <taxon>Fungi</taxon>
        <taxon>Dikarya</taxon>
        <taxon>Basidiomycota</taxon>
        <taxon>Agaricomycotina</taxon>
        <taxon>Agaricomycetes</taxon>
        <taxon>Agaricomycetidae</taxon>
        <taxon>Boletales</taxon>
        <taxon>Paxilineae</taxon>
        <taxon>Paxillaceae</taxon>
        <taxon>Paxillus</taxon>
    </lineage>
</organism>
<name>A0A0D0DYT2_9AGAM</name>
<keyword evidence="2" id="KW-1185">Reference proteome</keyword>
<protein>
    <submittedName>
        <fullName evidence="1">Uncharacterized protein</fullName>
    </submittedName>
</protein>
<reference evidence="2" key="2">
    <citation type="submission" date="2015-01" db="EMBL/GenBank/DDBJ databases">
        <title>Evolutionary Origins and Diversification of the Mycorrhizal Mutualists.</title>
        <authorList>
            <consortium name="DOE Joint Genome Institute"/>
            <consortium name="Mycorrhizal Genomics Consortium"/>
            <person name="Kohler A."/>
            <person name="Kuo A."/>
            <person name="Nagy L.G."/>
            <person name="Floudas D."/>
            <person name="Copeland A."/>
            <person name="Barry K.W."/>
            <person name="Cichocki N."/>
            <person name="Veneault-Fourrey C."/>
            <person name="LaButti K."/>
            <person name="Lindquist E.A."/>
            <person name="Lipzen A."/>
            <person name="Lundell T."/>
            <person name="Morin E."/>
            <person name="Murat C."/>
            <person name="Riley R."/>
            <person name="Ohm R."/>
            <person name="Sun H."/>
            <person name="Tunlid A."/>
            <person name="Henrissat B."/>
            <person name="Grigoriev I.V."/>
            <person name="Hibbett D.S."/>
            <person name="Martin F."/>
        </authorList>
    </citation>
    <scope>NUCLEOTIDE SEQUENCE [LARGE SCALE GENOMIC DNA]</scope>
    <source>
        <strain evidence="2">Ve08.2h10</strain>
    </source>
</reference>
<gene>
    <name evidence="1" type="ORF">PAXRUDRAFT_830456</name>
</gene>
<reference evidence="1 2" key="1">
    <citation type="submission" date="2014-04" db="EMBL/GenBank/DDBJ databases">
        <authorList>
            <consortium name="DOE Joint Genome Institute"/>
            <person name="Kuo A."/>
            <person name="Kohler A."/>
            <person name="Jargeat P."/>
            <person name="Nagy L.G."/>
            <person name="Floudas D."/>
            <person name="Copeland A."/>
            <person name="Barry K.W."/>
            <person name="Cichocki N."/>
            <person name="Veneault-Fourrey C."/>
            <person name="LaButti K."/>
            <person name="Lindquist E.A."/>
            <person name="Lipzen A."/>
            <person name="Lundell T."/>
            <person name="Morin E."/>
            <person name="Murat C."/>
            <person name="Sun H."/>
            <person name="Tunlid A."/>
            <person name="Henrissat B."/>
            <person name="Grigoriev I.V."/>
            <person name="Hibbett D.S."/>
            <person name="Martin F."/>
            <person name="Nordberg H.P."/>
            <person name="Cantor M.N."/>
            <person name="Hua S.X."/>
        </authorList>
    </citation>
    <scope>NUCLEOTIDE SEQUENCE [LARGE SCALE GENOMIC DNA]</scope>
    <source>
        <strain evidence="1 2">Ve08.2h10</strain>
    </source>
</reference>
<dbReference type="HOGENOM" id="CLU_2886487_0_0_1"/>
<dbReference type="InParanoid" id="A0A0D0DYT2"/>
<sequence>MSKVVIIIANGSGRLPRYWCNLCSDTYSLWLYLQSEDLAADLSPNFIPVPVPTRLHSTTIPTE</sequence>
<accession>A0A0D0DYT2</accession>
<evidence type="ECO:0000313" key="1">
    <source>
        <dbReference type="EMBL" id="KIK91884.1"/>
    </source>
</evidence>
<dbReference type="AlphaFoldDB" id="A0A0D0DYT2"/>